<evidence type="ECO:0000256" key="3">
    <source>
        <dbReference type="ARBA" id="ARBA00023136"/>
    </source>
</evidence>
<evidence type="ECO:0000256" key="2">
    <source>
        <dbReference type="ARBA" id="ARBA00022729"/>
    </source>
</evidence>
<keyword evidence="4" id="KW-0564">Palmitate</keyword>
<evidence type="ECO:0000256" key="4">
    <source>
        <dbReference type="ARBA" id="ARBA00023139"/>
    </source>
</evidence>
<dbReference type="InterPro" id="IPR050490">
    <property type="entry name" value="Bact_solute-bd_prot1"/>
</dbReference>
<evidence type="ECO:0000256" key="6">
    <source>
        <dbReference type="SAM" id="MobiDB-lite"/>
    </source>
</evidence>
<feature type="region of interest" description="Disordered" evidence="6">
    <location>
        <begin position="256"/>
        <end position="296"/>
    </location>
</feature>
<gene>
    <name evidence="7" type="ORF">GCM10025883_31840</name>
</gene>
<keyword evidence="8" id="KW-1185">Reference proteome</keyword>
<protein>
    <recommendedName>
        <fullName evidence="9">Extracellular solute-binding protein</fullName>
    </recommendedName>
</protein>
<proteinExistence type="predicted"/>
<organism evidence="7 8">
    <name type="scientific">Mobilicoccus caccae</name>
    <dbReference type="NCBI Taxonomy" id="1859295"/>
    <lineage>
        <taxon>Bacteria</taxon>
        <taxon>Bacillati</taxon>
        <taxon>Actinomycetota</taxon>
        <taxon>Actinomycetes</taxon>
        <taxon>Micrococcales</taxon>
        <taxon>Dermatophilaceae</taxon>
        <taxon>Mobilicoccus</taxon>
    </lineage>
</organism>
<name>A0ABQ6IT70_9MICO</name>
<dbReference type="PANTHER" id="PTHR43649">
    <property type="entry name" value="ARABINOSE-BINDING PROTEIN-RELATED"/>
    <property type="match status" value="1"/>
</dbReference>
<keyword evidence="5" id="KW-0449">Lipoprotein</keyword>
<evidence type="ECO:0000256" key="1">
    <source>
        <dbReference type="ARBA" id="ARBA00022475"/>
    </source>
</evidence>
<feature type="compositionally biased region" description="Low complexity" evidence="6">
    <location>
        <begin position="262"/>
        <end position="280"/>
    </location>
</feature>
<dbReference type="Pfam" id="PF01547">
    <property type="entry name" value="SBP_bac_1"/>
    <property type="match status" value="1"/>
</dbReference>
<dbReference type="InterPro" id="IPR006059">
    <property type="entry name" value="SBP"/>
</dbReference>
<sequence length="296" mass="31684">MAVALLAVLPAACGLPSTGGQGGVVELEFFQFKSEAIADFQELVDKFNAENPGIRVVQNDSPDAETAIRVRLVKNDVPDVMALNVNGPFAELAQADVFRDFSSDPVLTNVSDGSLKVMTDLGTAVEGQVPGVPYTMSAGGIIYNKDLFAEHDIEPPTTWEEFVAACEKLKAAGVTPIQGTLKEAWTALPSFNGLVGPSVGPDFWEKRAAKQTSFGQAWAEPMARQAQLYSYAQKNLFSTDYDMGNEAFAKGRPRCCRREAGPSPSSAASNPASRSACSPTRWRRTPTSRSSPPAST</sequence>
<dbReference type="Proteomes" id="UP001157126">
    <property type="component" value="Unassembled WGS sequence"/>
</dbReference>
<feature type="compositionally biased region" description="Low complexity" evidence="6">
    <location>
        <begin position="287"/>
        <end position="296"/>
    </location>
</feature>
<keyword evidence="1" id="KW-1003">Cell membrane</keyword>
<dbReference type="Gene3D" id="3.40.190.10">
    <property type="entry name" value="Periplasmic binding protein-like II"/>
    <property type="match status" value="2"/>
</dbReference>
<evidence type="ECO:0008006" key="9">
    <source>
        <dbReference type="Google" id="ProtNLM"/>
    </source>
</evidence>
<keyword evidence="3" id="KW-0472">Membrane</keyword>
<evidence type="ECO:0000313" key="7">
    <source>
        <dbReference type="EMBL" id="GMA41139.1"/>
    </source>
</evidence>
<keyword evidence="2" id="KW-0732">Signal</keyword>
<accession>A0ABQ6IT70</accession>
<dbReference type="PANTHER" id="PTHR43649:SF33">
    <property type="entry name" value="POLYGALACTURONAN_RHAMNOGALACTURONAN-BINDING PROTEIN YTCQ"/>
    <property type="match status" value="1"/>
</dbReference>
<dbReference type="SUPFAM" id="SSF53850">
    <property type="entry name" value="Periplasmic binding protein-like II"/>
    <property type="match status" value="1"/>
</dbReference>
<evidence type="ECO:0000313" key="8">
    <source>
        <dbReference type="Proteomes" id="UP001157126"/>
    </source>
</evidence>
<reference evidence="8" key="1">
    <citation type="journal article" date="2019" name="Int. J. Syst. Evol. Microbiol.">
        <title>The Global Catalogue of Microorganisms (GCM) 10K type strain sequencing project: providing services to taxonomists for standard genome sequencing and annotation.</title>
        <authorList>
            <consortium name="The Broad Institute Genomics Platform"/>
            <consortium name="The Broad Institute Genome Sequencing Center for Infectious Disease"/>
            <person name="Wu L."/>
            <person name="Ma J."/>
        </authorList>
    </citation>
    <scope>NUCLEOTIDE SEQUENCE [LARGE SCALE GENOMIC DNA]</scope>
    <source>
        <strain evidence="8">NBRC 113072</strain>
    </source>
</reference>
<comment type="caution">
    <text evidence="7">The sequence shown here is derived from an EMBL/GenBank/DDBJ whole genome shotgun (WGS) entry which is preliminary data.</text>
</comment>
<evidence type="ECO:0000256" key="5">
    <source>
        <dbReference type="ARBA" id="ARBA00023288"/>
    </source>
</evidence>
<dbReference type="EMBL" id="BSUO01000001">
    <property type="protein sequence ID" value="GMA41139.1"/>
    <property type="molecule type" value="Genomic_DNA"/>
</dbReference>